<keyword evidence="2" id="KW-1185">Reference proteome</keyword>
<sequence length="239" mass="26130">MIEEELTRYGFAPDIGDERLGEAYEHCPAVQKSIIKNAVAFAYALAQTGIEPVSECRRFGHVERQVCSEPLDWAFFAVDQRRFPPTAIFSAMVQALVAKVGVLVAYIDGPVTEPLLFGFDLLSVDQLFTRDPQGALNVLAASGRGVAVDLAGTGLDFPLVLRPDPARYGVAVRLPESEYASAYAQVTAQTAPQPHSHPYIVYGGEAGDAPVVMDEKFLGCWPWDVLTPEAFRHTSVLFR</sequence>
<dbReference type="STRING" id="888061.AXF15_11860"/>
<dbReference type="AlphaFoldDB" id="A0A109W6F4"/>
<name>A0A109W6F4_9BACT</name>
<organism evidence="1 2">
    <name type="scientific">Desulfomicrobium orale DSM 12838</name>
    <dbReference type="NCBI Taxonomy" id="888061"/>
    <lineage>
        <taxon>Bacteria</taxon>
        <taxon>Pseudomonadati</taxon>
        <taxon>Thermodesulfobacteriota</taxon>
        <taxon>Desulfovibrionia</taxon>
        <taxon>Desulfovibrionales</taxon>
        <taxon>Desulfomicrobiaceae</taxon>
        <taxon>Desulfomicrobium</taxon>
    </lineage>
</organism>
<dbReference type="OrthoDB" id="5470305at2"/>
<dbReference type="EMBL" id="CP014230">
    <property type="protein sequence ID" value="AMD93723.1"/>
    <property type="molecule type" value="Genomic_DNA"/>
</dbReference>
<gene>
    <name evidence="1" type="ORF">AXF15_11860</name>
</gene>
<dbReference type="Proteomes" id="UP000063964">
    <property type="component" value="Chromosome"/>
</dbReference>
<reference evidence="2" key="1">
    <citation type="submission" date="2016-02" db="EMBL/GenBank/DDBJ databases">
        <authorList>
            <person name="Holder M.E."/>
            <person name="Ajami N.J."/>
            <person name="Petrosino J.F."/>
        </authorList>
    </citation>
    <scope>NUCLEOTIDE SEQUENCE [LARGE SCALE GENOMIC DNA]</scope>
    <source>
        <strain evidence="2">DSM 12838</strain>
    </source>
</reference>
<dbReference type="RefSeq" id="WP_066607789.1">
    <property type="nucleotide sequence ID" value="NZ_CP014230.1"/>
</dbReference>
<protein>
    <submittedName>
        <fullName evidence="1">Uncharacterized protein</fullName>
    </submittedName>
</protein>
<proteinExistence type="predicted"/>
<evidence type="ECO:0000313" key="1">
    <source>
        <dbReference type="EMBL" id="AMD93723.1"/>
    </source>
</evidence>
<evidence type="ECO:0000313" key="2">
    <source>
        <dbReference type="Proteomes" id="UP000063964"/>
    </source>
</evidence>
<accession>A0A109W6F4</accession>
<dbReference type="KEGG" id="doa:AXF15_11860"/>